<dbReference type="PANTHER" id="PTHR11972">
    <property type="entry name" value="NADPH OXIDASE"/>
    <property type="match status" value="1"/>
</dbReference>
<dbReference type="PRINTS" id="PR00466">
    <property type="entry name" value="GP91PHOX"/>
</dbReference>
<dbReference type="InterPro" id="IPR013121">
    <property type="entry name" value="Fe_red_NAD-bd_6"/>
</dbReference>
<dbReference type="GO" id="GO:0016174">
    <property type="term" value="F:NAD(P)H oxidase H2O2-forming activity"/>
    <property type="evidence" value="ECO:0007669"/>
    <property type="project" value="TreeGrafter"/>
</dbReference>
<comment type="subcellular location">
    <subcellularLocation>
        <location evidence="1">Membrane</location>
        <topology evidence="1">Multi-pass membrane protein</topology>
    </subcellularLocation>
</comment>
<dbReference type="Gene3D" id="1.10.238.10">
    <property type="entry name" value="EF-hand"/>
    <property type="match status" value="1"/>
</dbReference>
<evidence type="ECO:0000256" key="6">
    <source>
        <dbReference type="ARBA" id="ARBA00022857"/>
    </source>
</evidence>
<dbReference type="CDD" id="cd06186">
    <property type="entry name" value="NOX_Duox_like_FAD_NADP"/>
    <property type="match status" value="1"/>
</dbReference>
<keyword evidence="7 10" id="KW-1133">Transmembrane helix</keyword>
<gene>
    <name evidence="12" type="ORF">HU200_048824</name>
</gene>
<dbReference type="SUPFAM" id="SSF63380">
    <property type="entry name" value="Riboflavin synthase domain-like"/>
    <property type="match status" value="1"/>
</dbReference>
<dbReference type="Pfam" id="PF08030">
    <property type="entry name" value="NAD_binding_6"/>
    <property type="match status" value="1"/>
</dbReference>
<dbReference type="GO" id="GO:0005509">
    <property type="term" value="F:calcium ion binding"/>
    <property type="evidence" value="ECO:0007669"/>
    <property type="project" value="InterPro"/>
</dbReference>
<feature type="domain" description="EF-hand" evidence="11">
    <location>
        <begin position="24"/>
        <end position="59"/>
    </location>
</feature>
<dbReference type="InterPro" id="IPR017938">
    <property type="entry name" value="Riboflavin_synthase-like_b-brl"/>
</dbReference>
<dbReference type="InterPro" id="IPR000778">
    <property type="entry name" value="Cyt_b245_heavy_chain"/>
</dbReference>
<feature type="transmembrane region" description="Helical" evidence="10">
    <location>
        <begin position="354"/>
        <end position="372"/>
    </location>
</feature>
<evidence type="ECO:0000256" key="4">
    <source>
        <dbReference type="ARBA" id="ARBA00022827"/>
    </source>
</evidence>
<sequence length="634" mass="73021">MEKASPAVQTFKGLKFISKGEAAKGWDAVSEHFDRVDKNADGRITEEELKEIIIVSASTNRTSKIQEQADEYARLIMDEMDPSNQGYIELEDMETLLQQALSQSVSHTHRHNQLSTTDSNPLRRWCRRTQFFLEDNWRHVCVIMLWLSACAALFAWRFIQYRHRHRDVFEVMGYCVCVAKGSAETLKLNMALVLLPVCRNTITWIRTHSATVVARVVPFDYNVNFHMVVAGGIAAGAGVHVISHMACGFPRLLHATDAQYEPLGQEYLGFPRPKDYWWFLKGIEGWTGLVMLVLMVVAFTLATPWFRRDRLPLPRHLRRMLTGFNAFWYSHHCFVVVYVLLVVHGQFVHLTHEWYYKSTWMYVAVPVVLYAFERLVRVVRSTALPVKLLKAELYSGNVLSLHLSKPQGFQYTSGQYIFLNCPAISRFECRPKVLIEGPYGLTAQDYKQYDTVLLVSLGIGVAAMISIIRDIIDNIKEPESDLESGATINNSMSSSFPTRRAYFCWITREEGSFEWFREVMDEVAEKDKHGVIEFHNYCTSLYEKGDARSAVIAVLQFLNYAMNGVDVISNTRIKTHFARPNWYNVYKRIALNHPNQRVGVFYCGAPVLVNVLRELAQDFSRKTSTKFEFHKEYF</sequence>
<keyword evidence="4" id="KW-0274">FAD</keyword>
<organism evidence="12 13">
    <name type="scientific">Digitaria exilis</name>
    <dbReference type="NCBI Taxonomy" id="1010633"/>
    <lineage>
        <taxon>Eukaryota</taxon>
        <taxon>Viridiplantae</taxon>
        <taxon>Streptophyta</taxon>
        <taxon>Embryophyta</taxon>
        <taxon>Tracheophyta</taxon>
        <taxon>Spermatophyta</taxon>
        <taxon>Magnoliopsida</taxon>
        <taxon>Liliopsida</taxon>
        <taxon>Poales</taxon>
        <taxon>Poaceae</taxon>
        <taxon>PACMAD clade</taxon>
        <taxon>Panicoideae</taxon>
        <taxon>Panicodae</taxon>
        <taxon>Paniceae</taxon>
        <taxon>Anthephorinae</taxon>
        <taxon>Digitaria</taxon>
    </lineage>
</organism>
<dbReference type="CDD" id="cd00051">
    <property type="entry name" value="EFh"/>
    <property type="match status" value="1"/>
</dbReference>
<accession>A0A835EBN9</accession>
<reference evidence="12" key="1">
    <citation type="submission" date="2020-07" db="EMBL/GenBank/DDBJ databases">
        <title>Genome sequence and genetic diversity analysis of an under-domesticated orphan crop, white fonio (Digitaria exilis).</title>
        <authorList>
            <person name="Bennetzen J.L."/>
            <person name="Chen S."/>
            <person name="Ma X."/>
            <person name="Wang X."/>
            <person name="Yssel A.E.J."/>
            <person name="Chaluvadi S.R."/>
            <person name="Johnson M."/>
            <person name="Gangashetty P."/>
            <person name="Hamidou F."/>
            <person name="Sanogo M.D."/>
            <person name="Zwaenepoel A."/>
            <person name="Wallace J."/>
            <person name="Van De Peer Y."/>
            <person name="Van Deynze A."/>
        </authorList>
    </citation>
    <scope>NUCLEOTIDE SEQUENCE</scope>
    <source>
        <tissue evidence="12">Leaves</tissue>
    </source>
</reference>
<keyword evidence="3 10" id="KW-0812">Transmembrane</keyword>
<dbReference type="PROSITE" id="PS50222">
    <property type="entry name" value="EF_HAND_2"/>
    <property type="match status" value="2"/>
</dbReference>
<dbReference type="InterPro" id="IPR011992">
    <property type="entry name" value="EF-hand-dom_pair"/>
</dbReference>
<keyword evidence="8" id="KW-0560">Oxidoreductase</keyword>
<feature type="domain" description="EF-hand" evidence="11">
    <location>
        <begin position="68"/>
        <end position="103"/>
    </location>
</feature>
<evidence type="ECO:0000256" key="5">
    <source>
        <dbReference type="ARBA" id="ARBA00022837"/>
    </source>
</evidence>
<evidence type="ECO:0000313" key="13">
    <source>
        <dbReference type="Proteomes" id="UP000636709"/>
    </source>
</evidence>
<feature type="transmembrane region" description="Helical" evidence="10">
    <location>
        <begin position="327"/>
        <end position="348"/>
    </location>
</feature>
<dbReference type="Pfam" id="PF01794">
    <property type="entry name" value="Ferric_reduct"/>
    <property type="match status" value="1"/>
</dbReference>
<evidence type="ECO:0000256" key="8">
    <source>
        <dbReference type="ARBA" id="ARBA00023002"/>
    </source>
</evidence>
<evidence type="ECO:0000256" key="1">
    <source>
        <dbReference type="ARBA" id="ARBA00004141"/>
    </source>
</evidence>
<feature type="transmembrane region" description="Helical" evidence="10">
    <location>
        <begin position="286"/>
        <end position="306"/>
    </location>
</feature>
<dbReference type="PROSITE" id="PS00018">
    <property type="entry name" value="EF_HAND_1"/>
    <property type="match status" value="1"/>
</dbReference>
<dbReference type="SMART" id="SM00054">
    <property type="entry name" value="EFh"/>
    <property type="match status" value="2"/>
</dbReference>
<evidence type="ECO:0000256" key="9">
    <source>
        <dbReference type="ARBA" id="ARBA00023136"/>
    </source>
</evidence>
<dbReference type="Proteomes" id="UP000636709">
    <property type="component" value="Unassembled WGS sequence"/>
</dbReference>
<keyword evidence="6" id="KW-0521">NADP</keyword>
<evidence type="ECO:0000256" key="10">
    <source>
        <dbReference type="SAM" id="Phobius"/>
    </source>
</evidence>
<comment type="caution">
    <text evidence="12">The sequence shown here is derived from an EMBL/GenBank/DDBJ whole genome shotgun (WGS) entry which is preliminary data.</text>
</comment>
<dbReference type="SUPFAM" id="SSF52343">
    <property type="entry name" value="Ferredoxin reductase-like, C-terminal NADP-linked domain"/>
    <property type="match status" value="1"/>
</dbReference>
<evidence type="ECO:0000256" key="7">
    <source>
        <dbReference type="ARBA" id="ARBA00022989"/>
    </source>
</evidence>
<dbReference type="InterPro" id="IPR013112">
    <property type="entry name" value="FAD-bd_8"/>
</dbReference>
<dbReference type="Pfam" id="PF13499">
    <property type="entry name" value="EF-hand_7"/>
    <property type="match status" value="1"/>
</dbReference>
<dbReference type="OrthoDB" id="167398at2759"/>
<evidence type="ECO:0000256" key="2">
    <source>
        <dbReference type="ARBA" id="ARBA00022630"/>
    </source>
</evidence>
<keyword evidence="2" id="KW-0285">Flavoprotein</keyword>
<protein>
    <recommendedName>
        <fullName evidence="11">EF-hand domain-containing protein</fullName>
    </recommendedName>
</protein>
<dbReference type="InterPro" id="IPR050369">
    <property type="entry name" value="RBOH/FRE"/>
</dbReference>
<feature type="transmembrane region" description="Helical" evidence="10">
    <location>
        <begin position="451"/>
        <end position="468"/>
    </location>
</feature>
<dbReference type="InterPro" id="IPR018247">
    <property type="entry name" value="EF_Hand_1_Ca_BS"/>
</dbReference>
<dbReference type="InterPro" id="IPR039261">
    <property type="entry name" value="FNR_nucleotide-bd"/>
</dbReference>
<dbReference type="InterPro" id="IPR013130">
    <property type="entry name" value="Fe3_Rdtase_TM_dom"/>
</dbReference>
<keyword evidence="5" id="KW-0106">Calcium</keyword>
<keyword evidence="13" id="KW-1185">Reference proteome</keyword>
<dbReference type="SUPFAM" id="SSF47473">
    <property type="entry name" value="EF-hand"/>
    <property type="match status" value="1"/>
</dbReference>
<evidence type="ECO:0000313" key="12">
    <source>
        <dbReference type="EMBL" id="KAF8673270.1"/>
    </source>
</evidence>
<keyword evidence="9 10" id="KW-0472">Membrane</keyword>
<dbReference type="Gene3D" id="3.40.50.80">
    <property type="entry name" value="Nucleotide-binding domain of ferredoxin-NADP reductase (FNR) module"/>
    <property type="match status" value="1"/>
</dbReference>
<dbReference type="PANTHER" id="PTHR11972:SF197">
    <property type="entry name" value="RESPIRATORY BURST OXIDASE HOMOLOG PROTEIN D"/>
    <property type="match status" value="1"/>
</dbReference>
<dbReference type="InterPro" id="IPR002048">
    <property type="entry name" value="EF_hand_dom"/>
</dbReference>
<dbReference type="GO" id="GO:0005886">
    <property type="term" value="C:plasma membrane"/>
    <property type="evidence" value="ECO:0007669"/>
    <property type="project" value="TreeGrafter"/>
</dbReference>
<dbReference type="Pfam" id="PF08022">
    <property type="entry name" value="FAD_binding_8"/>
    <property type="match status" value="1"/>
</dbReference>
<feature type="transmembrane region" description="Helical" evidence="10">
    <location>
        <begin position="225"/>
        <end position="243"/>
    </location>
</feature>
<dbReference type="AlphaFoldDB" id="A0A835EBN9"/>
<name>A0A835EBN9_9POAL</name>
<evidence type="ECO:0000259" key="11">
    <source>
        <dbReference type="PROSITE" id="PS50222"/>
    </source>
</evidence>
<feature type="transmembrane region" description="Helical" evidence="10">
    <location>
        <begin position="137"/>
        <end position="156"/>
    </location>
</feature>
<dbReference type="EMBL" id="JACEFO010002208">
    <property type="protein sequence ID" value="KAF8673270.1"/>
    <property type="molecule type" value="Genomic_DNA"/>
</dbReference>
<evidence type="ECO:0000256" key="3">
    <source>
        <dbReference type="ARBA" id="ARBA00022692"/>
    </source>
</evidence>
<proteinExistence type="predicted"/>